<proteinExistence type="predicted"/>
<name>A0A7C3BZX5_9BACT</name>
<keyword evidence="1" id="KW-0732">Signal</keyword>
<dbReference type="AlphaFoldDB" id="A0A7C3BZX5"/>
<protein>
    <recommendedName>
        <fullName evidence="2">ABC-type transport auxiliary lipoprotein component domain-containing protein</fullName>
    </recommendedName>
</protein>
<dbReference type="Proteomes" id="UP000886390">
    <property type="component" value="Unassembled WGS sequence"/>
</dbReference>
<dbReference type="InterPro" id="IPR005586">
    <property type="entry name" value="ABC_trans_aux"/>
</dbReference>
<dbReference type="EMBL" id="DRNH01000227">
    <property type="protein sequence ID" value="HFB53922.1"/>
    <property type="molecule type" value="Genomic_DNA"/>
</dbReference>
<feature type="domain" description="ABC-type transport auxiliary lipoprotein component" evidence="2">
    <location>
        <begin position="39"/>
        <end position="189"/>
    </location>
</feature>
<evidence type="ECO:0000259" key="2">
    <source>
        <dbReference type="Pfam" id="PF03886"/>
    </source>
</evidence>
<accession>A0A7C3BZX5</accession>
<gene>
    <name evidence="3" type="ORF">ENJ67_04250</name>
</gene>
<sequence length="198" mass="22178">MKTLLSAFLLLLMTACSTTYPAVTQYRIAPKESVQTLHRSSCKQHSVKVAQAFVRSSLMSKKMKYVVGAYQEGVFNQSEWAEDPNRAITDAIVKSLQSSSLFESVASYRSFSASDYTLESNVAEFTQHFSLDEKSSFVKIDITFRLINNQTMQVVAVKHIVKESATKNADAPSGVEALNRLLTQSLREMQEWIAESCK</sequence>
<organism evidence="3">
    <name type="scientific">Sulfurimonas autotrophica</name>
    <dbReference type="NCBI Taxonomy" id="202747"/>
    <lineage>
        <taxon>Bacteria</taxon>
        <taxon>Pseudomonadati</taxon>
        <taxon>Campylobacterota</taxon>
        <taxon>Epsilonproteobacteria</taxon>
        <taxon>Campylobacterales</taxon>
        <taxon>Sulfurimonadaceae</taxon>
        <taxon>Sulfurimonas</taxon>
    </lineage>
</organism>
<dbReference type="PROSITE" id="PS51257">
    <property type="entry name" value="PROKAR_LIPOPROTEIN"/>
    <property type="match status" value="1"/>
</dbReference>
<feature type="chain" id="PRO_5028242347" description="ABC-type transport auxiliary lipoprotein component domain-containing protein" evidence="1">
    <location>
        <begin position="22"/>
        <end position="198"/>
    </location>
</feature>
<dbReference type="Gene3D" id="3.40.50.10610">
    <property type="entry name" value="ABC-type transport auxiliary lipoprotein component"/>
    <property type="match status" value="1"/>
</dbReference>
<evidence type="ECO:0000313" key="3">
    <source>
        <dbReference type="EMBL" id="HFB53922.1"/>
    </source>
</evidence>
<evidence type="ECO:0000256" key="1">
    <source>
        <dbReference type="SAM" id="SignalP"/>
    </source>
</evidence>
<reference evidence="3" key="1">
    <citation type="journal article" date="2020" name="mSystems">
        <title>Genome- and Community-Level Interaction Insights into Carbon Utilization and Element Cycling Functions of Hydrothermarchaeota in Hydrothermal Sediment.</title>
        <authorList>
            <person name="Zhou Z."/>
            <person name="Liu Y."/>
            <person name="Xu W."/>
            <person name="Pan J."/>
            <person name="Luo Z.H."/>
            <person name="Li M."/>
        </authorList>
    </citation>
    <scope>NUCLEOTIDE SEQUENCE [LARGE SCALE GENOMIC DNA]</scope>
    <source>
        <strain evidence="3">HyVt-507</strain>
    </source>
</reference>
<comment type="caution">
    <text evidence="3">The sequence shown here is derived from an EMBL/GenBank/DDBJ whole genome shotgun (WGS) entry which is preliminary data.</text>
</comment>
<dbReference type="Pfam" id="PF03886">
    <property type="entry name" value="ABC_trans_aux"/>
    <property type="match status" value="1"/>
</dbReference>
<dbReference type="SUPFAM" id="SSF159594">
    <property type="entry name" value="XCC0632-like"/>
    <property type="match status" value="1"/>
</dbReference>
<feature type="signal peptide" evidence="1">
    <location>
        <begin position="1"/>
        <end position="21"/>
    </location>
</feature>